<feature type="domain" description="PA14" evidence="4">
    <location>
        <begin position="466"/>
        <end position="605"/>
    </location>
</feature>
<dbReference type="GO" id="GO:0009044">
    <property type="term" value="F:xylan 1,4-beta-xylosidase activity"/>
    <property type="evidence" value="ECO:0007669"/>
    <property type="project" value="InterPro"/>
</dbReference>
<sequence>MKLTLQFKKPSITLVLMLIIGIWNSYSQSQFKYQNTSLSNEERVADLISQMTLKEKVSQMRYDAPAITRLGIPTYNWWNECLHGVARAGEATVFPQAIGMGATWNPDLMFKVGSAISDEARAKHHSFANSSRRGIYQGLTFWSPNINIFRDPRWGRGQETYGEDPFLTSKMAVNFIKALQGDDPKYLKVIATAKHFAVHSGPEKSRHEDNYHTSNRDLRQTYLPAFEAAVNDAKVHSVMCAYNRYNDEACCGSNLLLTDILRNEWKFDGYVVSDCWAINDFWEPNKHELVDTPEEAAALAVDRGTDLNCGSVFDPNLTEAVLKDIIKEDKIDLALSRLFMARFKLGMFDGDENVKWAKIPYSVVCSPEHYQLSEKAAREAMVLLKNENNMLPLNKNIKSIAVIGPNADFEQVLLGNYHGTPHNKITPLKAITKKLPNATVYYSQGSEIAEGWPLLTAIPSANLKNGEFSGLNGEYYQNQNFEGKPSFSRNDVQVDFSWLLKKPIEEMKSDDFSVRWTGELIPEETGKYRIGLKARTGGKVYFNDSLRVDFTNEHEPKTGYFDAELKKGKAYTVKIEYTNHHTDSQVHLLWAKTDKNLLEPAIEVAKKAEVIVLCLGLSPEIEGEEMPVVLEGFDKGDRSEITLPKSQIKLMKEIQALGKPTILVLMNGSALAINWAGENIPAILEAWYPGEFGGNAIADVLFGDYNPAGRLPVTFYKSVDDLPDFKSYDMENRTYKFFKGKPLFPFGHGLSYTNFTYRNFAVPSGVKPGEQIPVSVEVTNAGALNGDEVVQLYVSLDESNEKTPIRSLVGFKRIQLKAGETKIVKFNISSEKYAYIKENGEAEIRKGMITVSIGGKQPSFSGIADASSTQVITKKIKITN</sequence>
<dbReference type="Gene3D" id="3.40.50.1700">
    <property type="entry name" value="Glycoside hydrolase family 3 C-terminal domain"/>
    <property type="match status" value="2"/>
</dbReference>
<reference evidence="5 6" key="1">
    <citation type="submission" date="2019-05" db="EMBL/GenBank/DDBJ databases">
        <title>Algicella ahnfeltiae gen. nov., sp. nov., a novel marine bacterium of the family Flavobacteriaceae isolated from a red alga.</title>
        <authorList>
            <person name="Nedashkovskaya O.I."/>
            <person name="Kukhlevskiy A.D."/>
            <person name="Kim S.-G."/>
            <person name="Zhukova N.V."/>
            <person name="Mikhailov V.V."/>
        </authorList>
    </citation>
    <scope>NUCLEOTIDE SEQUENCE [LARGE SCALE GENOMIC DNA]</scope>
    <source>
        <strain evidence="5 6">10Alg115</strain>
    </source>
</reference>
<dbReference type="InterPro" id="IPR037524">
    <property type="entry name" value="PA14/GLEYA"/>
</dbReference>
<accession>A0A5B7TR34</accession>
<dbReference type="EMBL" id="CP040749">
    <property type="protein sequence ID" value="QCX37616.1"/>
    <property type="molecule type" value="Genomic_DNA"/>
</dbReference>
<dbReference type="InterPro" id="IPR013783">
    <property type="entry name" value="Ig-like_fold"/>
</dbReference>
<keyword evidence="3" id="KW-0378">Hydrolase</keyword>
<dbReference type="PANTHER" id="PTHR42721:SF3">
    <property type="entry name" value="BETA-D-XYLOSIDASE 5-RELATED"/>
    <property type="match status" value="1"/>
</dbReference>
<dbReference type="Proteomes" id="UP000306229">
    <property type="component" value="Chromosome"/>
</dbReference>
<dbReference type="Pfam" id="PF14310">
    <property type="entry name" value="Fn3-like"/>
    <property type="match status" value="1"/>
</dbReference>
<dbReference type="Gene3D" id="2.60.40.10">
    <property type="entry name" value="Immunoglobulins"/>
    <property type="match status" value="1"/>
</dbReference>
<dbReference type="Pfam" id="PF00933">
    <property type="entry name" value="Glyco_hydro_3"/>
    <property type="match status" value="1"/>
</dbReference>
<dbReference type="PANTHER" id="PTHR42721">
    <property type="entry name" value="SUGAR HYDROLASE-RELATED"/>
    <property type="match status" value="1"/>
</dbReference>
<dbReference type="InterPro" id="IPR036881">
    <property type="entry name" value="Glyco_hydro_3_C_sf"/>
</dbReference>
<evidence type="ECO:0000313" key="6">
    <source>
        <dbReference type="Proteomes" id="UP000306229"/>
    </source>
</evidence>
<dbReference type="SUPFAM" id="SSF51445">
    <property type="entry name" value="(Trans)glycosidases"/>
    <property type="match status" value="1"/>
</dbReference>
<organism evidence="5 6">
    <name type="scientific">Aureibaculum algae</name>
    <dbReference type="NCBI Taxonomy" id="2584122"/>
    <lineage>
        <taxon>Bacteria</taxon>
        <taxon>Pseudomonadati</taxon>
        <taxon>Bacteroidota</taxon>
        <taxon>Flavobacteriia</taxon>
        <taxon>Flavobacteriales</taxon>
        <taxon>Flavobacteriaceae</taxon>
        <taxon>Aureibaculum</taxon>
    </lineage>
</organism>
<evidence type="ECO:0000256" key="2">
    <source>
        <dbReference type="ARBA" id="ARBA00022729"/>
    </source>
</evidence>
<dbReference type="SUPFAM" id="SSF56988">
    <property type="entry name" value="Anthrax protective antigen"/>
    <property type="match status" value="1"/>
</dbReference>
<dbReference type="PROSITE" id="PS51820">
    <property type="entry name" value="PA14"/>
    <property type="match status" value="1"/>
</dbReference>
<dbReference type="SMART" id="SM01217">
    <property type="entry name" value="Fn3_like"/>
    <property type="match status" value="1"/>
</dbReference>
<dbReference type="GO" id="GO:0031222">
    <property type="term" value="P:arabinan catabolic process"/>
    <property type="evidence" value="ECO:0007669"/>
    <property type="project" value="TreeGrafter"/>
</dbReference>
<dbReference type="Gene3D" id="3.20.20.300">
    <property type="entry name" value="Glycoside hydrolase, family 3, N-terminal domain"/>
    <property type="match status" value="1"/>
</dbReference>
<evidence type="ECO:0000256" key="1">
    <source>
        <dbReference type="ARBA" id="ARBA00005336"/>
    </source>
</evidence>
<dbReference type="InterPro" id="IPR011658">
    <property type="entry name" value="PA14_dom"/>
</dbReference>
<dbReference type="AlphaFoldDB" id="A0A5B7TR34"/>
<dbReference type="GO" id="GO:0046556">
    <property type="term" value="F:alpha-L-arabinofuranosidase activity"/>
    <property type="evidence" value="ECO:0007669"/>
    <property type="project" value="TreeGrafter"/>
</dbReference>
<dbReference type="PRINTS" id="PR00133">
    <property type="entry name" value="GLHYDRLASE3"/>
</dbReference>
<dbReference type="SMART" id="SM00758">
    <property type="entry name" value="PA14"/>
    <property type="match status" value="1"/>
</dbReference>
<dbReference type="InterPro" id="IPR026891">
    <property type="entry name" value="Fn3-like"/>
</dbReference>
<protein>
    <submittedName>
        <fullName evidence="5">Glucan 1,4-alpha-glucosidase</fullName>
    </submittedName>
</protein>
<keyword evidence="2" id="KW-0732">Signal</keyword>
<name>A0A5B7TR34_9FLAO</name>
<proteinExistence type="inferred from homology"/>
<evidence type="ECO:0000313" key="5">
    <source>
        <dbReference type="EMBL" id="QCX37616.1"/>
    </source>
</evidence>
<dbReference type="InterPro" id="IPR001764">
    <property type="entry name" value="Glyco_hydro_3_N"/>
</dbReference>
<evidence type="ECO:0000259" key="4">
    <source>
        <dbReference type="PROSITE" id="PS51820"/>
    </source>
</evidence>
<dbReference type="InterPro" id="IPR036962">
    <property type="entry name" value="Glyco_hydro_3_N_sf"/>
</dbReference>
<dbReference type="Pfam" id="PF07691">
    <property type="entry name" value="PA14"/>
    <property type="match status" value="1"/>
</dbReference>
<dbReference type="Pfam" id="PF01915">
    <property type="entry name" value="Glyco_hydro_3_C"/>
    <property type="match status" value="1"/>
</dbReference>
<dbReference type="KEGG" id="fbe:FF125_03890"/>
<dbReference type="InterPro" id="IPR002772">
    <property type="entry name" value="Glyco_hydro_3_C"/>
</dbReference>
<dbReference type="OrthoDB" id="9805821at2"/>
<dbReference type="GO" id="GO:0045493">
    <property type="term" value="P:xylan catabolic process"/>
    <property type="evidence" value="ECO:0007669"/>
    <property type="project" value="InterPro"/>
</dbReference>
<dbReference type="RefSeq" id="WP_138948546.1">
    <property type="nucleotide sequence ID" value="NZ_CP040749.1"/>
</dbReference>
<dbReference type="SUPFAM" id="SSF52279">
    <property type="entry name" value="Beta-D-glucan exohydrolase, C-terminal domain"/>
    <property type="match status" value="1"/>
</dbReference>
<evidence type="ECO:0000256" key="3">
    <source>
        <dbReference type="ARBA" id="ARBA00022801"/>
    </source>
</evidence>
<keyword evidence="6" id="KW-1185">Reference proteome</keyword>
<comment type="similarity">
    <text evidence="1">Belongs to the glycosyl hydrolase 3 family.</text>
</comment>
<dbReference type="InterPro" id="IPR044993">
    <property type="entry name" value="BXL"/>
</dbReference>
<gene>
    <name evidence="5" type="ORF">FF125_03890</name>
</gene>
<dbReference type="InterPro" id="IPR017853">
    <property type="entry name" value="GH"/>
</dbReference>